<evidence type="ECO:0000313" key="8">
    <source>
        <dbReference type="Proteomes" id="UP000595703"/>
    </source>
</evidence>
<dbReference type="SMART" id="SM00382">
    <property type="entry name" value="AAA"/>
    <property type="match status" value="1"/>
</dbReference>
<gene>
    <name evidence="7" type="ORF">RVR_2604</name>
</gene>
<evidence type="ECO:0000313" key="7">
    <source>
        <dbReference type="EMBL" id="BBA97041.1"/>
    </source>
</evidence>
<dbReference type="EMBL" id="AP018365">
    <property type="protein sequence ID" value="BBA97041.1"/>
    <property type="molecule type" value="Genomic_DNA"/>
</dbReference>
<evidence type="ECO:0000256" key="1">
    <source>
        <dbReference type="ARBA" id="ARBA00022448"/>
    </source>
</evidence>
<sequence length="383" mass="37957">MSGTAPAGTGTTAGATDPVPGRADPAAGGNGTEAGAGPGRGPAGGPLARLLRRRTGTPPGLAPGEVALTASGLGYRAGPRWLVRDVDLELVAGRVLAVIGPNGAGKSTLLSLLAGDTPPSAGAVRVGGLDARRAHPAELARRRAVLPQQPLLSFPFTAVEVVAMGRAPWAGTEREDDDEAAVEAAVSATGLRPLADRAYPGLSGGEQAATSFARVLAQRAGVLLLDEPTAALDLRHQEQLMRLAAECAAAGQAVLVVLHDIQLAAAYADEIAVLAGGRLVARGSPGAVLTEALLEDVYGLPVEVLRHPGHGALLVVPRRAGRASGAPGAAPGAPVPEADTAPPADPSTAEAAGPAGAPRTASGSRPAPGTQSATGATRSEEAP</sequence>
<dbReference type="PANTHER" id="PTHR42794:SF1">
    <property type="entry name" value="HEMIN IMPORT ATP-BINDING PROTEIN HMUV"/>
    <property type="match status" value="1"/>
</dbReference>
<dbReference type="InterPro" id="IPR003439">
    <property type="entry name" value="ABC_transporter-like_ATP-bd"/>
</dbReference>
<reference evidence="7 8" key="1">
    <citation type="journal article" date="2010" name="J. Bacteriol.">
        <title>Biochemical characterization of a novel indole prenyltransferase from Streptomyces sp. SN-593.</title>
        <authorList>
            <person name="Takahashi S."/>
            <person name="Takagi H."/>
            <person name="Toyoda A."/>
            <person name="Uramoto M."/>
            <person name="Nogawa T."/>
            <person name="Ueki M."/>
            <person name="Sakaki Y."/>
            <person name="Osada H."/>
        </authorList>
    </citation>
    <scope>NUCLEOTIDE SEQUENCE [LARGE SCALE GENOMIC DNA]</scope>
    <source>
        <strain evidence="7 8">SN-593</strain>
    </source>
</reference>
<dbReference type="RefSeq" id="WP_430393115.1">
    <property type="nucleotide sequence ID" value="NZ_AP018365.1"/>
</dbReference>
<name>A0A7U3UQZ7_9ACTN</name>
<dbReference type="CDD" id="cd03214">
    <property type="entry name" value="ABC_Iron-Siderophores_B12_Hemin"/>
    <property type="match status" value="1"/>
</dbReference>
<keyword evidence="4" id="KW-1278">Translocase</keyword>
<evidence type="ECO:0000256" key="4">
    <source>
        <dbReference type="ARBA" id="ARBA00022967"/>
    </source>
</evidence>
<feature type="region of interest" description="Disordered" evidence="5">
    <location>
        <begin position="323"/>
        <end position="383"/>
    </location>
</feature>
<reference evidence="7 8" key="4">
    <citation type="journal article" date="2020" name="Sci. Rep.">
        <title>beta-carboline chemical signals induce reveromycin production through a LuxR family regulator in Streptomyces sp. SN-593.</title>
        <authorList>
            <person name="Panthee S."/>
            <person name="Kito N."/>
            <person name="Hayashi T."/>
            <person name="Shimizu T."/>
            <person name="Ishikawa J."/>
            <person name="Hamamoto H."/>
            <person name="Osada H."/>
            <person name="Takahashi S."/>
        </authorList>
    </citation>
    <scope>NUCLEOTIDE SEQUENCE [LARGE SCALE GENOMIC DNA]</scope>
    <source>
        <strain evidence="7 8">SN-593</strain>
    </source>
</reference>
<keyword evidence="1" id="KW-0813">Transport</keyword>
<dbReference type="InterPro" id="IPR027417">
    <property type="entry name" value="P-loop_NTPase"/>
</dbReference>
<keyword evidence="3 7" id="KW-0067">ATP-binding</keyword>
<dbReference type="NCBIfam" id="NF010068">
    <property type="entry name" value="PRK13548.1"/>
    <property type="match status" value="1"/>
</dbReference>
<organism evidence="7 8">
    <name type="scientific">Actinacidiphila reveromycinica</name>
    <dbReference type="NCBI Taxonomy" id="659352"/>
    <lineage>
        <taxon>Bacteria</taxon>
        <taxon>Bacillati</taxon>
        <taxon>Actinomycetota</taxon>
        <taxon>Actinomycetes</taxon>
        <taxon>Kitasatosporales</taxon>
        <taxon>Streptomycetaceae</taxon>
        <taxon>Actinacidiphila</taxon>
    </lineage>
</organism>
<dbReference type="GO" id="GO:0016887">
    <property type="term" value="F:ATP hydrolysis activity"/>
    <property type="evidence" value="ECO:0007669"/>
    <property type="project" value="InterPro"/>
</dbReference>
<feature type="compositionally biased region" description="Low complexity" evidence="5">
    <location>
        <begin position="323"/>
        <end position="352"/>
    </location>
</feature>
<evidence type="ECO:0000256" key="3">
    <source>
        <dbReference type="ARBA" id="ARBA00022840"/>
    </source>
</evidence>
<dbReference type="Gene3D" id="3.40.50.300">
    <property type="entry name" value="P-loop containing nucleotide triphosphate hydrolases"/>
    <property type="match status" value="1"/>
</dbReference>
<dbReference type="PANTHER" id="PTHR42794">
    <property type="entry name" value="HEMIN IMPORT ATP-BINDING PROTEIN HMUV"/>
    <property type="match status" value="1"/>
</dbReference>
<dbReference type="KEGG" id="arev:RVR_2604"/>
<dbReference type="InterPro" id="IPR003593">
    <property type="entry name" value="AAA+_ATPase"/>
</dbReference>
<keyword evidence="8" id="KW-1185">Reference proteome</keyword>
<protein>
    <submittedName>
        <fullName evidence="7">Putative ABC transporter ATP-binding protein</fullName>
    </submittedName>
</protein>
<evidence type="ECO:0000256" key="5">
    <source>
        <dbReference type="SAM" id="MobiDB-lite"/>
    </source>
</evidence>
<feature type="compositionally biased region" description="Gly residues" evidence="5">
    <location>
        <begin position="28"/>
        <end position="44"/>
    </location>
</feature>
<dbReference type="AlphaFoldDB" id="A0A7U3UQZ7"/>
<dbReference type="SUPFAM" id="SSF52540">
    <property type="entry name" value="P-loop containing nucleoside triphosphate hydrolases"/>
    <property type="match status" value="1"/>
</dbReference>
<feature type="region of interest" description="Disordered" evidence="5">
    <location>
        <begin position="1"/>
        <end position="63"/>
    </location>
</feature>
<dbReference type="PROSITE" id="PS50893">
    <property type="entry name" value="ABC_TRANSPORTER_2"/>
    <property type="match status" value="1"/>
</dbReference>
<reference evidence="7 8" key="2">
    <citation type="journal article" date="2011" name="J. Antibiot.">
        <title>Furaquinocins I and J: novel polyketide isoprenoid hybrid compounds from Streptomyces reveromyceticus SN-593.</title>
        <authorList>
            <person name="Panthee S."/>
            <person name="Takahashi S."/>
            <person name="Takagi H."/>
            <person name="Nogawa T."/>
            <person name="Oowada E."/>
            <person name="Uramoto M."/>
            <person name="Osada H."/>
        </authorList>
    </citation>
    <scope>NUCLEOTIDE SEQUENCE [LARGE SCALE GENOMIC DNA]</scope>
    <source>
        <strain evidence="7 8">SN-593</strain>
    </source>
</reference>
<feature type="compositionally biased region" description="Low complexity" evidence="5">
    <location>
        <begin position="1"/>
        <end position="16"/>
    </location>
</feature>
<reference evidence="7 8" key="3">
    <citation type="journal article" date="2011" name="Nat. Chem. Biol.">
        <title>Reveromycin A biosynthesis uses RevG and RevJ for stereospecific spiroacetal formation.</title>
        <authorList>
            <person name="Takahashi S."/>
            <person name="Toyoda A."/>
            <person name="Sekiyama Y."/>
            <person name="Takagi H."/>
            <person name="Nogawa T."/>
            <person name="Uramoto M."/>
            <person name="Suzuki R."/>
            <person name="Koshino H."/>
            <person name="Kumano T."/>
            <person name="Panthee S."/>
            <person name="Dairi T."/>
            <person name="Ishikawa J."/>
            <person name="Ikeda H."/>
            <person name="Sakaki Y."/>
            <person name="Osada H."/>
        </authorList>
    </citation>
    <scope>NUCLEOTIDE SEQUENCE [LARGE SCALE GENOMIC DNA]</scope>
    <source>
        <strain evidence="7 8">SN-593</strain>
    </source>
</reference>
<proteinExistence type="predicted"/>
<evidence type="ECO:0000259" key="6">
    <source>
        <dbReference type="PROSITE" id="PS50893"/>
    </source>
</evidence>
<dbReference type="Pfam" id="PF00005">
    <property type="entry name" value="ABC_tran"/>
    <property type="match status" value="1"/>
</dbReference>
<feature type="domain" description="ABC transporter" evidence="6">
    <location>
        <begin position="68"/>
        <end position="301"/>
    </location>
</feature>
<evidence type="ECO:0000256" key="2">
    <source>
        <dbReference type="ARBA" id="ARBA00022741"/>
    </source>
</evidence>
<dbReference type="Proteomes" id="UP000595703">
    <property type="component" value="Chromosome"/>
</dbReference>
<dbReference type="GO" id="GO:0005524">
    <property type="term" value="F:ATP binding"/>
    <property type="evidence" value="ECO:0007669"/>
    <property type="project" value="UniProtKB-KW"/>
</dbReference>
<keyword evidence="2" id="KW-0547">Nucleotide-binding</keyword>
<accession>A0A7U3UQZ7</accession>